<evidence type="ECO:0000313" key="3">
    <source>
        <dbReference type="Proteomes" id="UP000324222"/>
    </source>
</evidence>
<protein>
    <submittedName>
        <fullName evidence="2">Uncharacterized protein</fullName>
    </submittedName>
</protein>
<reference evidence="2 3" key="1">
    <citation type="submission" date="2019-05" db="EMBL/GenBank/DDBJ databases">
        <title>Another draft genome of Portunus trituberculatus and its Hox gene families provides insights of decapod evolution.</title>
        <authorList>
            <person name="Jeong J.-H."/>
            <person name="Song I."/>
            <person name="Kim S."/>
            <person name="Choi T."/>
            <person name="Kim D."/>
            <person name="Ryu S."/>
            <person name="Kim W."/>
        </authorList>
    </citation>
    <scope>NUCLEOTIDE SEQUENCE [LARGE SCALE GENOMIC DNA]</scope>
    <source>
        <tissue evidence="2">Muscle</tissue>
    </source>
</reference>
<comment type="caution">
    <text evidence="2">The sequence shown here is derived from an EMBL/GenBank/DDBJ whole genome shotgun (WGS) entry which is preliminary data.</text>
</comment>
<dbReference type="AlphaFoldDB" id="A0A5B7I0W0"/>
<evidence type="ECO:0000313" key="2">
    <source>
        <dbReference type="EMBL" id="MPC75873.1"/>
    </source>
</evidence>
<evidence type="ECO:0000256" key="1">
    <source>
        <dbReference type="SAM" id="MobiDB-lite"/>
    </source>
</evidence>
<dbReference type="Proteomes" id="UP000324222">
    <property type="component" value="Unassembled WGS sequence"/>
</dbReference>
<feature type="region of interest" description="Disordered" evidence="1">
    <location>
        <begin position="1"/>
        <end position="43"/>
    </location>
</feature>
<proteinExistence type="predicted"/>
<name>A0A5B7I0W0_PORTR</name>
<keyword evidence="3" id="KW-1185">Reference proteome</keyword>
<dbReference type="EMBL" id="VSRR010042051">
    <property type="protein sequence ID" value="MPC75873.1"/>
    <property type="molecule type" value="Genomic_DNA"/>
</dbReference>
<sequence length="64" mass="6892">MAANVSETARRQEGESAARGAREALDTPTDCQSVPRRARRWSAPRGVCATDALKRAAAPHLRSC</sequence>
<organism evidence="2 3">
    <name type="scientific">Portunus trituberculatus</name>
    <name type="common">Swimming crab</name>
    <name type="synonym">Neptunus trituberculatus</name>
    <dbReference type="NCBI Taxonomy" id="210409"/>
    <lineage>
        <taxon>Eukaryota</taxon>
        <taxon>Metazoa</taxon>
        <taxon>Ecdysozoa</taxon>
        <taxon>Arthropoda</taxon>
        <taxon>Crustacea</taxon>
        <taxon>Multicrustacea</taxon>
        <taxon>Malacostraca</taxon>
        <taxon>Eumalacostraca</taxon>
        <taxon>Eucarida</taxon>
        <taxon>Decapoda</taxon>
        <taxon>Pleocyemata</taxon>
        <taxon>Brachyura</taxon>
        <taxon>Eubrachyura</taxon>
        <taxon>Portunoidea</taxon>
        <taxon>Portunidae</taxon>
        <taxon>Portuninae</taxon>
        <taxon>Portunus</taxon>
    </lineage>
</organism>
<accession>A0A5B7I0W0</accession>
<feature type="compositionally biased region" description="Basic and acidic residues" evidence="1">
    <location>
        <begin position="8"/>
        <end position="25"/>
    </location>
</feature>
<gene>
    <name evidence="2" type="ORF">E2C01_070270</name>
</gene>